<dbReference type="Proteomes" id="UP000192582">
    <property type="component" value="Unassembled WGS sequence"/>
</dbReference>
<accession>A0A1W1UN92</accession>
<feature type="transmembrane region" description="Helical" evidence="2">
    <location>
        <begin position="157"/>
        <end position="183"/>
    </location>
</feature>
<keyword evidence="4" id="KW-1185">Reference proteome</keyword>
<evidence type="ECO:0000256" key="2">
    <source>
        <dbReference type="SAM" id="Phobius"/>
    </source>
</evidence>
<feature type="region of interest" description="Disordered" evidence="1">
    <location>
        <begin position="119"/>
        <end position="140"/>
    </location>
</feature>
<feature type="compositionally biased region" description="Basic and acidic residues" evidence="1">
    <location>
        <begin position="127"/>
        <end position="140"/>
    </location>
</feature>
<dbReference type="AlphaFoldDB" id="A0A1W1UN92"/>
<reference evidence="3 4" key="1">
    <citation type="submission" date="2017-04" db="EMBL/GenBank/DDBJ databases">
        <authorList>
            <person name="Afonso C.L."/>
            <person name="Miller P.J."/>
            <person name="Scott M.A."/>
            <person name="Spackman E."/>
            <person name="Goraichik I."/>
            <person name="Dimitrov K.M."/>
            <person name="Suarez D.L."/>
            <person name="Swayne D.E."/>
        </authorList>
    </citation>
    <scope>NUCLEOTIDE SEQUENCE [LARGE SCALE GENOMIC DNA]</scope>
    <source>
        <strain evidence="3 4">KR-140</strain>
    </source>
</reference>
<feature type="region of interest" description="Disordered" evidence="1">
    <location>
        <begin position="233"/>
        <end position="253"/>
    </location>
</feature>
<keyword evidence="2" id="KW-1133">Transmembrane helix</keyword>
<feature type="transmembrane region" description="Helical" evidence="2">
    <location>
        <begin position="308"/>
        <end position="331"/>
    </location>
</feature>
<evidence type="ECO:0000313" key="4">
    <source>
        <dbReference type="Proteomes" id="UP000192582"/>
    </source>
</evidence>
<dbReference type="EMBL" id="FWWU01000006">
    <property type="protein sequence ID" value="SMB82562.1"/>
    <property type="molecule type" value="Genomic_DNA"/>
</dbReference>
<proteinExistence type="predicted"/>
<keyword evidence="2" id="KW-0812">Transmembrane</keyword>
<name>A0A1W1UN92_9DEIO</name>
<organism evidence="3 4">
    <name type="scientific">Deinococcus hopiensis KR-140</name>
    <dbReference type="NCBI Taxonomy" id="695939"/>
    <lineage>
        <taxon>Bacteria</taxon>
        <taxon>Thermotogati</taxon>
        <taxon>Deinococcota</taxon>
        <taxon>Deinococci</taxon>
        <taxon>Deinococcales</taxon>
        <taxon>Deinococcaceae</taxon>
        <taxon>Deinococcus</taxon>
    </lineage>
</organism>
<feature type="transmembrane region" description="Helical" evidence="2">
    <location>
        <begin position="337"/>
        <end position="355"/>
    </location>
</feature>
<evidence type="ECO:0000313" key="3">
    <source>
        <dbReference type="EMBL" id="SMB82562.1"/>
    </source>
</evidence>
<feature type="transmembrane region" description="Helical" evidence="2">
    <location>
        <begin position="70"/>
        <end position="88"/>
    </location>
</feature>
<protein>
    <submittedName>
        <fullName evidence="3">Uncharacterized protein</fullName>
    </submittedName>
</protein>
<evidence type="ECO:0000256" key="1">
    <source>
        <dbReference type="SAM" id="MobiDB-lite"/>
    </source>
</evidence>
<gene>
    <name evidence="3" type="ORF">SAMN00790413_04064</name>
</gene>
<keyword evidence="2" id="KW-0472">Membrane</keyword>
<sequence length="357" mass="38280">MPPRVPADPGCTLAPDWFQALIMTNAPGQRKRQYFIRIELPVCDESGWLLRGLVDPVPRMQTPGMRWKRGLVWGGVTGVGAMGAAWSLGHSMVWLSVFCASLTCVGLLASGDRLLLAPPEPSTPPLEVRDESGGITPESHDPTIRPEDQHGAGPVQVLVGVVSGVLGLVSVVAGAISLLVWILGLPADLRTRNWIPIQARVIKAAGSSCGRSNTGDSSALALTYRYRGHNHLAASGGSNARGPTLHPKTRSGTASPYGAGWTLGVYQKDCGADVKNWISHPVQQVYINPSQPQLAVVYRGVHWPKAAAWALSRGVLTLWFAASLLLLVAGFSLKDVVAPWALVKFFLPFRAFVIIKE</sequence>